<feature type="compositionally biased region" description="Low complexity" evidence="1">
    <location>
        <begin position="24"/>
        <end position="50"/>
    </location>
</feature>
<feature type="region of interest" description="Disordered" evidence="1">
    <location>
        <begin position="1"/>
        <end position="50"/>
    </location>
</feature>
<evidence type="ECO:0000256" key="1">
    <source>
        <dbReference type="SAM" id="MobiDB-lite"/>
    </source>
</evidence>
<gene>
    <name evidence="2" type="ORF">DILT_LOCUS11837</name>
</gene>
<feature type="compositionally biased region" description="Polar residues" evidence="1">
    <location>
        <begin position="14"/>
        <end position="23"/>
    </location>
</feature>
<reference evidence="2 3" key="1">
    <citation type="submission" date="2018-11" db="EMBL/GenBank/DDBJ databases">
        <authorList>
            <consortium name="Pathogen Informatics"/>
        </authorList>
    </citation>
    <scope>NUCLEOTIDE SEQUENCE [LARGE SCALE GENOMIC DNA]</scope>
</reference>
<organism evidence="2 3">
    <name type="scientific">Dibothriocephalus latus</name>
    <name type="common">Fish tapeworm</name>
    <name type="synonym">Diphyllobothrium latum</name>
    <dbReference type="NCBI Taxonomy" id="60516"/>
    <lineage>
        <taxon>Eukaryota</taxon>
        <taxon>Metazoa</taxon>
        <taxon>Spiralia</taxon>
        <taxon>Lophotrochozoa</taxon>
        <taxon>Platyhelminthes</taxon>
        <taxon>Cestoda</taxon>
        <taxon>Eucestoda</taxon>
        <taxon>Diphyllobothriidea</taxon>
        <taxon>Diphyllobothriidae</taxon>
        <taxon>Dibothriocephalus</taxon>
    </lineage>
</organism>
<feature type="non-terminal residue" evidence="2">
    <location>
        <position position="50"/>
    </location>
</feature>
<evidence type="ECO:0000313" key="2">
    <source>
        <dbReference type="EMBL" id="VDN16006.1"/>
    </source>
</evidence>
<dbReference type="EMBL" id="UYRU01064350">
    <property type="protein sequence ID" value="VDN16006.1"/>
    <property type="molecule type" value="Genomic_DNA"/>
</dbReference>
<dbReference type="Proteomes" id="UP000281553">
    <property type="component" value="Unassembled WGS sequence"/>
</dbReference>
<proteinExistence type="predicted"/>
<keyword evidence="3" id="KW-1185">Reference proteome</keyword>
<evidence type="ECO:0000313" key="3">
    <source>
        <dbReference type="Proteomes" id="UP000281553"/>
    </source>
</evidence>
<dbReference type="AlphaFoldDB" id="A0A3P7PD86"/>
<name>A0A3P7PD86_DIBLA</name>
<accession>A0A3P7PD86</accession>
<protein>
    <submittedName>
        <fullName evidence="2">Uncharacterized protein</fullName>
    </submittedName>
</protein>
<sequence>MEDPSCTGEVSEFLSESASLKQQTSVAASGASARSSSRPTGRRPVLLASV</sequence>